<dbReference type="Proteomes" id="UP001162501">
    <property type="component" value="Chromosome 11"/>
</dbReference>
<proteinExistence type="predicted"/>
<protein>
    <submittedName>
        <fullName evidence="1">Uncharacterized protein</fullName>
    </submittedName>
</protein>
<dbReference type="EMBL" id="OX596095">
    <property type="protein sequence ID" value="CAM9486058.1"/>
    <property type="molecule type" value="Genomic_DNA"/>
</dbReference>
<name>A0AC59Y8Q9_RANTA</name>
<reference evidence="1" key="2">
    <citation type="submission" date="2025-03" db="EMBL/GenBank/DDBJ databases">
        <authorList>
            <consortium name="ELIXIR-Norway"/>
            <consortium name="Elixir Norway"/>
        </authorList>
    </citation>
    <scope>NUCLEOTIDE SEQUENCE</scope>
</reference>
<gene>
    <name evidence="1" type="ORF">MRATA1EN22A_LOCUS3185</name>
</gene>
<organism evidence="1 2">
    <name type="scientific">Rangifer tarandus platyrhynchus</name>
    <name type="common">Svalbard reindeer</name>
    <dbReference type="NCBI Taxonomy" id="3082113"/>
    <lineage>
        <taxon>Eukaryota</taxon>
        <taxon>Metazoa</taxon>
        <taxon>Chordata</taxon>
        <taxon>Craniata</taxon>
        <taxon>Vertebrata</taxon>
        <taxon>Euteleostomi</taxon>
        <taxon>Mammalia</taxon>
        <taxon>Eutheria</taxon>
        <taxon>Laurasiatheria</taxon>
        <taxon>Artiodactyla</taxon>
        <taxon>Ruminantia</taxon>
        <taxon>Pecora</taxon>
        <taxon>Cervidae</taxon>
        <taxon>Odocoileinae</taxon>
        <taxon>Rangifer</taxon>
    </lineage>
</organism>
<evidence type="ECO:0000313" key="1">
    <source>
        <dbReference type="EMBL" id="CAM9486058.1"/>
    </source>
</evidence>
<evidence type="ECO:0000313" key="2">
    <source>
        <dbReference type="Proteomes" id="UP001162501"/>
    </source>
</evidence>
<accession>A0AC59Y8Q9</accession>
<sequence>MFQFQFKAEFLSSPYSEALLGAGQDGAYTLPSRGSSVGQARNWTWSGSRTPHLRTPGSCPRPPGGSEGGPDPERPMGPPKPALWALLLVLLGAALGRAGIGACSVPDVLHHYRAVIFEDLQAAVRWTRPRVEGAGPGSRHLHFIQKNLTGDAVSRRRGRVGVSCGAQKEHSILLSIVALGRTLRGAVAGGRRGALEKAAWTVAVRTEAVMRRHCRKLRQRSWRPETRPSRRPGGRRRLLLRALDAVATCWEKLFALRAAATDGSWGS</sequence>
<reference evidence="1" key="1">
    <citation type="submission" date="2023-05" db="EMBL/GenBank/DDBJ databases">
        <authorList>
            <consortium name="ELIXIR-Norway"/>
        </authorList>
    </citation>
    <scope>NUCLEOTIDE SEQUENCE</scope>
</reference>